<dbReference type="PANTHER" id="PTHR21177:SF4">
    <property type="entry name" value="IP06524P"/>
    <property type="match status" value="1"/>
</dbReference>
<organism evidence="2 3">
    <name type="scientific">Lasius niger</name>
    <name type="common">Black garden ant</name>
    <dbReference type="NCBI Taxonomy" id="67767"/>
    <lineage>
        <taxon>Eukaryota</taxon>
        <taxon>Metazoa</taxon>
        <taxon>Ecdysozoa</taxon>
        <taxon>Arthropoda</taxon>
        <taxon>Hexapoda</taxon>
        <taxon>Insecta</taxon>
        <taxon>Pterygota</taxon>
        <taxon>Neoptera</taxon>
        <taxon>Endopterygota</taxon>
        <taxon>Hymenoptera</taxon>
        <taxon>Apocrita</taxon>
        <taxon>Aculeata</taxon>
        <taxon>Formicoidea</taxon>
        <taxon>Formicidae</taxon>
        <taxon>Formicinae</taxon>
        <taxon>Lasius</taxon>
        <taxon>Lasius</taxon>
    </lineage>
</organism>
<dbReference type="PANTHER" id="PTHR21177">
    <property type="entry name" value="IP06524P-RELATED"/>
    <property type="match status" value="1"/>
</dbReference>
<comment type="caution">
    <text evidence="2">The sequence shown here is derived from an EMBL/GenBank/DDBJ whole genome shotgun (WGS) entry which is preliminary data.</text>
</comment>
<dbReference type="PaxDb" id="67767-A0A0J7KX75"/>
<sequence>MKCLYIGIVLLTYNYMMIPGQDLAFPVDEETSHVSGGNSTAITERIPVSIPDSCPKNMLLYPGDSARDVWVCDCRPRFLYFPLNDSCHEAYRQGPCPPWNYVVLPENEAVPRCVQNPCLEDGVVPYNDTCYPLKTTGGPCAPDGVIAVNETTFQLECVPMDVATFAIIEVPSRRTCPPGSRRSTLGVCKKVQARNS</sequence>
<protein>
    <recommendedName>
        <fullName evidence="1">DUF4789 domain-containing protein</fullName>
    </recommendedName>
</protein>
<evidence type="ECO:0000313" key="2">
    <source>
        <dbReference type="EMBL" id="KMQ94874.1"/>
    </source>
</evidence>
<feature type="domain" description="DUF4789" evidence="1">
    <location>
        <begin position="54"/>
        <end position="128"/>
    </location>
</feature>
<dbReference type="AlphaFoldDB" id="A0A0J7KX75"/>
<name>A0A0J7KX75_LASNI</name>
<dbReference type="EMBL" id="LBMM01002400">
    <property type="protein sequence ID" value="KMQ94874.1"/>
    <property type="molecule type" value="Genomic_DNA"/>
</dbReference>
<accession>A0A0J7KX75</accession>
<evidence type="ECO:0000313" key="3">
    <source>
        <dbReference type="Proteomes" id="UP000036403"/>
    </source>
</evidence>
<keyword evidence="3" id="KW-1185">Reference proteome</keyword>
<dbReference type="Pfam" id="PF16033">
    <property type="entry name" value="DUF4789"/>
    <property type="match status" value="1"/>
</dbReference>
<dbReference type="OrthoDB" id="6338576at2759"/>
<proteinExistence type="predicted"/>
<reference evidence="2 3" key="1">
    <citation type="submission" date="2015-04" db="EMBL/GenBank/DDBJ databases">
        <title>Lasius niger genome sequencing.</title>
        <authorList>
            <person name="Konorov E.A."/>
            <person name="Nikitin M.A."/>
            <person name="Kirill M.V."/>
            <person name="Chang P."/>
        </authorList>
    </citation>
    <scope>NUCLEOTIDE SEQUENCE [LARGE SCALE GENOMIC DNA]</scope>
    <source>
        <tissue evidence="2">Whole</tissue>
    </source>
</reference>
<gene>
    <name evidence="2" type="ORF">RF55_4946</name>
</gene>
<dbReference type="InterPro" id="IPR031993">
    <property type="entry name" value="DUF4789"/>
</dbReference>
<dbReference type="Proteomes" id="UP000036403">
    <property type="component" value="Unassembled WGS sequence"/>
</dbReference>
<evidence type="ECO:0000259" key="1">
    <source>
        <dbReference type="Pfam" id="PF16033"/>
    </source>
</evidence>